<comment type="similarity">
    <text evidence="1">Belongs to the YciI family.</text>
</comment>
<name>A0A5D3KDH1_9BRAD</name>
<dbReference type="OrthoDB" id="9807535at2"/>
<proteinExistence type="inferred from homology"/>
<dbReference type="EMBL" id="VSSS01000050">
    <property type="protein sequence ID" value="TYL90887.1"/>
    <property type="molecule type" value="Genomic_DNA"/>
</dbReference>
<dbReference type="Pfam" id="PF03795">
    <property type="entry name" value="YCII"/>
    <property type="match status" value="1"/>
</dbReference>
<evidence type="ECO:0000313" key="4">
    <source>
        <dbReference type="Proteomes" id="UP000324758"/>
    </source>
</evidence>
<evidence type="ECO:0000256" key="1">
    <source>
        <dbReference type="ARBA" id="ARBA00007689"/>
    </source>
</evidence>
<dbReference type="AlphaFoldDB" id="A0A5D3KDH1"/>
<feature type="domain" description="YCII-related" evidence="2">
    <location>
        <begin position="1"/>
        <end position="113"/>
    </location>
</feature>
<evidence type="ECO:0000313" key="3">
    <source>
        <dbReference type="EMBL" id="TYL90887.1"/>
    </source>
</evidence>
<protein>
    <submittedName>
        <fullName evidence="3">YciI family protein</fullName>
    </submittedName>
</protein>
<dbReference type="RefSeq" id="WP_148775739.1">
    <property type="nucleotide sequence ID" value="NZ_VSSS01000050.1"/>
</dbReference>
<evidence type="ECO:0000259" key="2">
    <source>
        <dbReference type="Pfam" id="PF03795"/>
    </source>
</evidence>
<gene>
    <name evidence="3" type="ORF">FXB40_30120</name>
</gene>
<dbReference type="InterPro" id="IPR005545">
    <property type="entry name" value="YCII"/>
</dbReference>
<dbReference type="InterPro" id="IPR011008">
    <property type="entry name" value="Dimeric_a/b-barrel"/>
</dbReference>
<organism evidence="3 4">
    <name type="scientific">Bradyrhizobium rifense</name>
    <dbReference type="NCBI Taxonomy" id="515499"/>
    <lineage>
        <taxon>Bacteria</taxon>
        <taxon>Pseudomonadati</taxon>
        <taxon>Pseudomonadota</taxon>
        <taxon>Alphaproteobacteria</taxon>
        <taxon>Hyphomicrobiales</taxon>
        <taxon>Nitrobacteraceae</taxon>
        <taxon>Bradyrhizobium</taxon>
    </lineage>
</organism>
<comment type="caution">
    <text evidence="3">The sequence shown here is derived from an EMBL/GenBank/DDBJ whole genome shotgun (WGS) entry which is preliminary data.</text>
</comment>
<dbReference type="Proteomes" id="UP000324758">
    <property type="component" value="Unassembled WGS sequence"/>
</dbReference>
<dbReference type="Gene3D" id="3.30.70.1060">
    <property type="entry name" value="Dimeric alpha+beta barrel"/>
    <property type="match status" value="1"/>
</dbReference>
<keyword evidence="4" id="KW-1185">Reference proteome</keyword>
<reference evidence="3 4" key="1">
    <citation type="submission" date="2019-08" db="EMBL/GenBank/DDBJ databases">
        <title>Bradyrhizobium hipponensis sp. nov., a rhizobium isolated from a Lupinus angustifolius root nodule in Tunisia.</title>
        <authorList>
            <person name="Off K."/>
            <person name="Rejili M."/>
            <person name="Mars M."/>
            <person name="Brachmann A."/>
            <person name="Marin M."/>
        </authorList>
    </citation>
    <scope>NUCLEOTIDE SEQUENCE [LARGE SCALE GENOMIC DNA]</scope>
    <source>
        <strain evidence="3 4">CTAW71</strain>
    </source>
</reference>
<sequence length="116" mass="12944">MQYLLLIYRNENYMTEMNAADRQKLAGEYGAYTQSIIQSGHFKAGDGLQPTTTATTVRVRDGKTMTTDGPFAETREQLGGYYLVEAKDLDDAVALASRIPEAKRGSIEVRPVMIYK</sequence>
<accession>A0A5D3KDH1</accession>
<dbReference type="SUPFAM" id="SSF54909">
    <property type="entry name" value="Dimeric alpha+beta barrel"/>
    <property type="match status" value="1"/>
</dbReference>
<dbReference type="PANTHER" id="PTHR35174">
    <property type="entry name" value="BLL7171 PROTEIN-RELATED"/>
    <property type="match status" value="1"/>
</dbReference>
<dbReference type="PANTHER" id="PTHR35174:SF3">
    <property type="entry name" value="BLL7171 PROTEIN"/>
    <property type="match status" value="1"/>
</dbReference>